<feature type="transmembrane region" description="Helical" evidence="2">
    <location>
        <begin position="42"/>
        <end position="60"/>
    </location>
</feature>
<dbReference type="EMBL" id="BAAARV010000005">
    <property type="protein sequence ID" value="GAA2329754.1"/>
    <property type="molecule type" value="Genomic_DNA"/>
</dbReference>
<keyword evidence="4" id="KW-1185">Reference proteome</keyword>
<organism evidence="3 4">
    <name type="scientific">Dactylosporangium salmoneum</name>
    <dbReference type="NCBI Taxonomy" id="53361"/>
    <lineage>
        <taxon>Bacteria</taxon>
        <taxon>Bacillati</taxon>
        <taxon>Actinomycetota</taxon>
        <taxon>Actinomycetes</taxon>
        <taxon>Micromonosporales</taxon>
        <taxon>Micromonosporaceae</taxon>
        <taxon>Dactylosporangium</taxon>
    </lineage>
</organism>
<sequence>MNESAEQRLRRGLHALVVDPVPAPPAAAAVRAGRALRRRRRVTVTLAGVAVLAVAAVPVLNRLASPAGGGGQPAAAGSHTPSTDPSRLPVVHDSGGDGIERGPKQAEIGTPYPFDLFVHCGIQYAEFSGALWQADPVQPNYRPKTIYRGLNYVQGTMTLVAPGEARFDGPAEGLHVTFRPQTGQREGCD</sequence>
<keyword evidence="2" id="KW-0472">Membrane</keyword>
<evidence type="ECO:0000313" key="4">
    <source>
        <dbReference type="Proteomes" id="UP001501444"/>
    </source>
</evidence>
<dbReference type="RefSeq" id="WP_344610759.1">
    <property type="nucleotide sequence ID" value="NZ_BAAARV010000005.1"/>
</dbReference>
<gene>
    <name evidence="3" type="ORF">GCM10010170_007340</name>
</gene>
<name>A0ABN3FGT4_9ACTN</name>
<accession>A0ABN3FGT4</accession>
<evidence type="ECO:0000313" key="3">
    <source>
        <dbReference type="EMBL" id="GAA2329754.1"/>
    </source>
</evidence>
<proteinExistence type="predicted"/>
<keyword evidence="2" id="KW-0812">Transmembrane</keyword>
<feature type="compositionally biased region" description="Basic and acidic residues" evidence="1">
    <location>
        <begin position="94"/>
        <end position="104"/>
    </location>
</feature>
<reference evidence="3 4" key="1">
    <citation type="journal article" date="2019" name="Int. J. Syst. Evol. Microbiol.">
        <title>The Global Catalogue of Microorganisms (GCM) 10K type strain sequencing project: providing services to taxonomists for standard genome sequencing and annotation.</title>
        <authorList>
            <consortium name="The Broad Institute Genomics Platform"/>
            <consortium name="The Broad Institute Genome Sequencing Center for Infectious Disease"/>
            <person name="Wu L."/>
            <person name="Ma J."/>
        </authorList>
    </citation>
    <scope>NUCLEOTIDE SEQUENCE [LARGE SCALE GENOMIC DNA]</scope>
    <source>
        <strain evidence="3 4">JCM 3272</strain>
    </source>
</reference>
<feature type="region of interest" description="Disordered" evidence="1">
    <location>
        <begin position="67"/>
        <end position="105"/>
    </location>
</feature>
<evidence type="ECO:0000256" key="1">
    <source>
        <dbReference type="SAM" id="MobiDB-lite"/>
    </source>
</evidence>
<protein>
    <submittedName>
        <fullName evidence="3">Uncharacterized protein</fullName>
    </submittedName>
</protein>
<keyword evidence="2" id="KW-1133">Transmembrane helix</keyword>
<comment type="caution">
    <text evidence="3">The sequence shown here is derived from an EMBL/GenBank/DDBJ whole genome shotgun (WGS) entry which is preliminary data.</text>
</comment>
<evidence type="ECO:0000256" key="2">
    <source>
        <dbReference type="SAM" id="Phobius"/>
    </source>
</evidence>
<dbReference type="Proteomes" id="UP001501444">
    <property type="component" value="Unassembled WGS sequence"/>
</dbReference>